<proteinExistence type="predicted"/>
<gene>
    <name evidence="1" type="ORF">R2G56_15305</name>
</gene>
<sequence>MQTALLEQNETAAGPLELVELELALKHQDFVEQGFEGAVKHALEQIEGRLLFQMRLDGVNDCDWVAAIAFEDDDTPVHALVVQRTGSDTLDVESIETSDLPVARIVNAYASLITTLDRVQ</sequence>
<organism evidence="1 2">
    <name type="scientific">Nitratireductor aquimarinus</name>
    <dbReference type="NCBI Taxonomy" id="889300"/>
    <lineage>
        <taxon>Bacteria</taxon>
        <taxon>Pseudomonadati</taxon>
        <taxon>Pseudomonadota</taxon>
        <taxon>Alphaproteobacteria</taxon>
        <taxon>Hyphomicrobiales</taxon>
        <taxon>Phyllobacteriaceae</taxon>
        <taxon>Nitratireductor</taxon>
    </lineage>
</organism>
<keyword evidence="2" id="KW-1185">Reference proteome</keyword>
<comment type="caution">
    <text evidence="1">The sequence shown here is derived from an EMBL/GenBank/DDBJ whole genome shotgun (WGS) entry which is preliminary data.</text>
</comment>
<dbReference type="EMBL" id="JAWLIP010000007">
    <property type="protein sequence ID" value="MDV6227665.1"/>
    <property type="molecule type" value="Genomic_DNA"/>
</dbReference>
<accession>A0ABU4AN50</accession>
<evidence type="ECO:0000313" key="2">
    <source>
        <dbReference type="Proteomes" id="UP001185659"/>
    </source>
</evidence>
<evidence type="ECO:0000313" key="1">
    <source>
        <dbReference type="EMBL" id="MDV6227665.1"/>
    </source>
</evidence>
<name>A0ABU4AN50_9HYPH</name>
<protein>
    <submittedName>
        <fullName evidence="1">Uncharacterized protein</fullName>
    </submittedName>
</protein>
<reference evidence="1 2" key="1">
    <citation type="submission" date="2023-10" db="EMBL/GenBank/DDBJ databases">
        <authorList>
            <person name="Venkata Ramana C."/>
            <person name="Sasikala C."/>
            <person name="Dhurka M."/>
        </authorList>
    </citation>
    <scope>NUCLEOTIDE SEQUENCE [LARGE SCALE GENOMIC DNA]</scope>
    <source>
        <strain evidence="1 2">KCTC 32151</strain>
    </source>
</reference>
<dbReference type="RefSeq" id="WP_317561861.1">
    <property type="nucleotide sequence ID" value="NZ_JAWLIP010000007.1"/>
</dbReference>
<dbReference type="Proteomes" id="UP001185659">
    <property type="component" value="Unassembled WGS sequence"/>
</dbReference>